<protein>
    <submittedName>
        <fullName evidence="2">Uncharacterized protein</fullName>
    </submittedName>
</protein>
<evidence type="ECO:0000313" key="2">
    <source>
        <dbReference type="EMBL" id="MFC3711465.1"/>
    </source>
</evidence>
<keyword evidence="1" id="KW-1133">Transmembrane helix</keyword>
<feature type="transmembrane region" description="Helical" evidence="1">
    <location>
        <begin position="100"/>
        <end position="120"/>
    </location>
</feature>
<feature type="transmembrane region" description="Helical" evidence="1">
    <location>
        <begin position="72"/>
        <end position="94"/>
    </location>
</feature>
<name>A0ABV7X5P3_9SPHN</name>
<sequence length="166" mass="17282">MQSSRRLGTPWMLALWAPPALLVLIPLIAMQLSSEMAWSPGDFLAAALLGLALGGGFELATRSSGSTAYRAAAALALLAGLGLVWVNLAVGIVGSEGNPANLLFMLIPLLALIGTAIARLRPRGMAWAMAVTGVAQLLLAGVAPFSAIFALPWFASAWLFRKAARD</sequence>
<feature type="transmembrane region" description="Helical" evidence="1">
    <location>
        <begin position="43"/>
        <end position="60"/>
    </location>
</feature>
<feature type="transmembrane region" description="Helical" evidence="1">
    <location>
        <begin position="12"/>
        <end position="31"/>
    </location>
</feature>
<reference evidence="3" key="1">
    <citation type="journal article" date="2019" name="Int. J. Syst. Evol. Microbiol.">
        <title>The Global Catalogue of Microorganisms (GCM) 10K type strain sequencing project: providing services to taxonomists for standard genome sequencing and annotation.</title>
        <authorList>
            <consortium name="The Broad Institute Genomics Platform"/>
            <consortium name="The Broad Institute Genome Sequencing Center for Infectious Disease"/>
            <person name="Wu L."/>
            <person name="Ma J."/>
        </authorList>
    </citation>
    <scope>NUCLEOTIDE SEQUENCE [LARGE SCALE GENOMIC DNA]</scope>
    <source>
        <strain evidence="3">KCTC 42644</strain>
    </source>
</reference>
<evidence type="ECO:0000313" key="3">
    <source>
        <dbReference type="Proteomes" id="UP001595615"/>
    </source>
</evidence>
<evidence type="ECO:0000256" key="1">
    <source>
        <dbReference type="SAM" id="Phobius"/>
    </source>
</evidence>
<keyword evidence="1" id="KW-0812">Transmembrane</keyword>
<accession>A0ABV7X5P3</accession>
<keyword evidence="1" id="KW-0472">Membrane</keyword>
<dbReference type="EMBL" id="JBHRXV010000001">
    <property type="protein sequence ID" value="MFC3711465.1"/>
    <property type="molecule type" value="Genomic_DNA"/>
</dbReference>
<proteinExistence type="predicted"/>
<dbReference type="Proteomes" id="UP001595615">
    <property type="component" value="Unassembled WGS sequence"/>
</dbReference>
<dbReference type="RefSeq" id="WP_380856419.1">
    <property type="nucleotide sequence ID" value="NZ_JBHRXV010000001.1"/>
</dbReference>
<feature type="transmembrane region" description="Helical" evidence="1">
    <location>
        <begin position="127"/>
        <end position="155"/>
    </location>
</feature>
<organism evidence="2 3">
    <name type="scientific">Sphingoaurantiacus capsulatus</name>
    <dbReference type="NCBI Taxonomy" id="1771310"/>
    <lineage>
        <taxon>Bacteria</taxon>
        <taxon>Pseudomonadati</taxon>
        <taxon>Pseudomonadota</taxon>
        <taxon>Alphaproteobacteria</taxon>
        <taxon>Sphingomonadales</taxon>
        <taxon>Sphingosinicellaceae</taxon>
        <taxon>Sphingoaurantiacus</taxon>
    </lineage>
</organism>
<comment type="caution">
    <text evidence="2">The sequence shown here is derived from an EMBL/GenBank/DDBJ whole genome shotgun (WGS) entry which is preliminary data.</text>
</comment>
<keyword evidence="3" id="KW-1185">Reference proteome</keyword>
<gene>
    <name evidence="2" type="ORF">ACFOMD_02715</name>
</gene>